<sequence length="219" mass="24413">MLPRVLVLLLLLMNVGVGAWWFLRPEHEPRRFAPTEPAVPGLELLSEHETRGMVGELAEAPQPIAPSADAVCERIGPFLTQADLRRAVGALTPVVQRIQFRETRALARRGYWVYMPAQPTRDAALATARELAAQGLRDYYVVTAGDRQNTISLGLFRELANARQRQADVRAMGFGAELGERTEEIPQYWVDIAADPRFDWRAQLGGYAGVDSSRIDCET</sequence>
<dbReference type="Pfam" id="PF05036">
    <property type="entry name" value="SPOR"/>
    <property type="match status" value="1"/>
</dbReference>
<evidence type="ECO:0000313" key="2">
    <source>
        <dbReference type="EMBL" id="SDD83293.1"/>
    </source>
</evidence>
<dbReference type="EMBL" id="FNAG01000008">
    <property type="protein sequence ID" value="SDD83293.1"/>
    <property type="molecule type" value="Genomic_DNA"/>
</dbReference>
<evidence type="ECO:0000313" key="3">
    <source>
        <dbReference type="Proteomes" id="UP000199603"/>
    </source>
</evidence>
<dbReference type="InterPro" id="IPR007730">
    <property type="entry name" value="SPOR-like_dom"/>
</dbReference>
<accession>A0A1G6Y023</accession>
<dbReference type="AlphaFoldDB" id="A0A1G6Y023"/>
<gene>
    <name evidence="2" type="ORF">SAMN04488509_10842</name>
</gene>
<reference evidence="2 3" key="1">
    <citation type="submission" date="2016-10" db="EMBL/GenBank/DDBJ databases">
        <authorList>
            <person name="de Groot N.N."/>
        </authorList>
    </citation>
    <scope>NUCLEOTIDE SEQUENCE [LARGE SCALE GENOMIC DNA]</scope>
    <source>
        <strain evidence="2 3">DSM 16957</strain>
    </source>
</reference>
<dbReference type="Proteomes" id="UP000199603">
    <property type="component" value="Unassembled WGS sequence"/>
</dbReference>
<dbReference type="GO" id="GO:0042834">
    <property type="term" value="F:peptidoglycan binding"/>
    <property type="evidence" value="ECO:0007669"/>
    <property type="project" value="InterPro"/>
</dbReference>
<organism evidence="2 3">
    <name type="scientific">Aquimonas voraii</name>
    <dbReference type="NCBI Taxonomy" id="265719"/>
    <lineage>
        <taxon>Bacteria</taxon>
        <taxon>Pseudomonadati</taxon>
        <taxon>Pseudomonadota</taxon>
        <taxon>Gammaproteobacteria</taxon>
        <taxon>Lysobacterales</taxon>
        <taxon>Lysobacteraceae</taxon>
        <taxon>Aquimonas</taxon>
    </lineage>
</organism>
<dbReference type="STRING" id="265719.SAMN04488509_10842"/>
<evidence type="ECO:0000259" key="1">
    <source>
        <dbReference type="Pfam" id="PF05036"/>
    </source>
</evidence>
<protein>
    <submittedName>
        <fullName evidence="2">Sporulation related domain-containing protein</fullName>
    </submittedName>
</protein>
<dbReference type="OrthoDB" id="5986009at2"/>
<proteinExistence type="predicted"/>
<feature type="domain" description="SPOR" evidence="1">
    <location>
        <begin position="108"/>
        <end position="176"/>
    </location>
</feature>
<keyword evidence="3" id="KW-1185">Reference proteome</keyword>
<name>A0A1G6Y023_9GAMM</name>